<evidence type="ECO:0000256" key="3">
    <source>
        <dbReference type="SAM" id="Phobius"/>
    </source>
</evidence>
<dbReference type="SMART" id="SM00042">
    <property type="entry name" value="CUB"/>
    <property type="match status" value="1"/>
</dbReference>
<dbReference type="Gene3D" id="4.10.400.10">
    <property type="entry name" value="Low-density Lipoprotein Receptor"/>
    <property type="match status" value="8"/>
</dbReference>
<dbReference type="InterPro" id="IPR036055">
    <property type="entry name" value="LDL_receptor-like_sf"/>
</dbReference>
<evidence type="ECO:0000256" key="1">
    <source>
        <dbReference type="ARBA" id="ARBA00023157"/>
    </source>
</evidence>
<dbReference type="GO" id="GO:0004252">
    <property type="term" value="F:serine-type endopeptidase activity"/>
    <property type="evidence" value="ECO:0007669"/>
    <property type="project" value="InterPro"/>
</dbReference>
<feature type="disulfide bond" evidence="2">
    <location>
        <begin position="392"/>
        <end position="407"/>
    </location>
</feature>
<accession>A0A7M7HHH4</accession>
<dbReference type="InterPro" id="IPR000859">
    <property type="entry name" value="CUB_dom"/>
</dbReference>
<protein>
    <submittedName>
        <fullName evidence="6">Uncharacterized protein</fullName>
    </submittedName>
</protein>
<feature type="disulfide bond" evidence="2">
    <location>
        <begin position="380"/>
        <end position="398"/>
    </location>
</feature>
<reference evidence="7" key="1">
    <citation type="submission" date="2015-02" db="EMBL/GenBank/DDBJ databases">
        <title>Genome sequencing for Strongylocentrotus purpuratus.</title>
        <authorList>
            <person name="Murali S."/>
            <person name="Liu Y."/>
            <person name="Vee V."/>
            <person name="English A."/>
            <person name="Wang M."/>
            <person name="Skinner E."/>
            <person name="Han Y."/>
            <person name="Muzny D.M."/>
            <person name="Worley K.C."/>
            <person name="Gibbs R.A."/>
        </authorList>
    </citation>
    <scope>NUCLEOTIDE SEQUENCE</scope>
</reference>
<feature type="disulfide bond" evidence="2">
    <location>
        <begin position="240"/>
        <end position="258"/>
    </location>
</feature>
<organism evidence="6 7">
    <name type="scientific">Strongylocentrotus purpuratus</name>
    <name type="common">Purple sea urchin</name>
    <dbReference type="NCBI Taxonomy" id="7668"/>
    <lineage>
        <taxon>Eukaryota</taxon>
        <taxon>Metazoa</taxon>
        <taxon>Echinodermata</taxon>
        <taxon>Eleutherozoa</taxon>
        <taxon>Echinozoa</taxon>
        <taxon>Echinoidea</taxon>
        <taxon>Euechinoidea</taxon>
        <taxon>Echinacea</taxon>
        <taxon>Camarodonta</taxon>
        <taxon>Echinidea</taxon>
        <taxon>Strongylocentrotidae</taxon>
        <taxon>Strongylocentrotus</taxon>
    </lineage>
</organism>
<dbReference type="InParanoid" id="A0A7M7HHH4"/>
<dbReference type="OMA" id="GHIECPG"/>
<feature type="disulfide bond" evidence="2">
    <location>
        <begin position="318"/>
        <end position="333"/>
    </location>
</feature>
<dbReference type="Gene3D" id="2.40.128.620">
    <property type="match status" value="1"/>
</dbReference>
<keyword evidence="1 2" id="KW-1015">Disulfide bond</keyword>
<feature type="disulfide bond" evidence="2">
    <location>
        <begin position="477"/>
        <end position="492"/>
    </location>
</feature>
<feature type="domain" description="Peptidase S1" evidence="5">
    <location>
        <begin position="582"/>
        <end position="816"/>
    </location>
</feature>
<dbReference type="SUPFAM" id="SSF57424">
    <property type="entry name" value="LDL receptor-like module"/>
    <property type="match status" value="8"/>
</dbReference>
<dbReference type="OrthoDB" id="10005216at2759"/>
<comment type="caution">
    <text evidence="2">Lacks conserved residue(s) required for the propagation of feature annotation.</text>
</comment>
<dbReference type="InterPro" id="IPR009003">
    <property type="entry name" value="Peptidase_S1_PA"/>
</dbReference>
<dbReference type="PROSITE" id="PS01180">
    <property type="entry name" value="CUB"/>
    <property type="match status" value="1"/>
</dbReference>
<dbReference type="SMART" id="SM00020">
    <property type="entry name" value="Tryp_SPc"/>
    <property type="match status" value="1"/>
</dbReference>
<reference evidence="6" key="2">
    <citation type="submission" date="2021-01" db="UniProtKB">
        <authorList>
            <consortium name="EnsemblMetazoa"/>
        </authorList>
    </citation>
    <scope>IDENTIFICATION</scope>
</reference>
<keyword evidence="7" id="KW-1185">Reference proteome</keyword>
<dbReference type="CDD" id="cd00190">
    <property type="entry name" value="Tryp_SPc"/>
    <property type="match status" value="1"/>
</dbReference>
<dbReference type="SMART" id="SM00192">
    <property type="entry name" value="LDLa"/>
    <property type="match status" value="10"/>
</dbReference>
<dbReference type="Gene3D" id="2.60.120.290">
    <property type="entry name" value="Spermadhesin, CUB domain"/>
    <property type="match status" value="1"/>
</dbReference>
<evidence type="ECO:0000259" key="4">
    <source>
        <dbReference type="PROSITE" id="PS01180"/>
    </source>
</evidence>
<dbReference type="InterPro" id="IPR035914">
    <property type="entry name" value="Sperma_CUB_dom_sf"/>
</dbReference>
<dbReference type="PROSITE" id="PS50068">
    <property type="entry name" value="LDLRA_2"/>
    <property type="match status" value="8"/>
</dbReference>
<feature type="transmembrane region" description="Helical" evidence="3">
    <location>
        <begin position="37"/>
        <end position="57"/>
    </location>
</feature>
<dbReference type="KEGG" id="spu:581329"/>
<feature type="disulfide bond" evidence="2">
    <location>
        <begin position="306"/>
        <end position="324"/>
    </location>
</feature>
<dbReference type="SUPFAM" id="SSF49854">
    <property type="entry name" value="Spermadhesin, CUB domain"/>
    <property type="match status" value="1"/>
</dbReference>
<feature type="disulfide bond" evidence="2">
    <location>
        <begin position="215"/>
        <end position="230"/>
    </location>
</feature>
<evidence type="ECO:0000256" key="2">
    <source>
        <dbReference type="PROSITE-ProRule" id="PRU00124"/>
    </source>
</evidence>
<keyword evidence="3" id="KW-0812">Transmembrane</keyword>
<dbReference type="SUPFAM" id="SSF50494">
    <property type="entry name" value="Trypsin-like serine proteases"/>
    <property type="match status" value="1"/>
</dbReference>
<feature type="disulfide bond" evidence="2">
    <location>
        <begin position="433"/>
        <end position="448"/>
    </location>
</feature>
<dbReference type="InterPro" id="IPR001254">
    <property type="entry name" value="Trypsin_dom"/>
</dbReference>
<evidence type="ECO:0000313" key="7">
    <source>
        <dbReference type="Proteomes" id="UP000007110"/>
    </source>
</evidence>
<sequence>MADSENVESHGERMQFVEEKEDGMDNEHRCQSQKCKISLSIFFIAIIAIAVVLGIIFGTRRTPNTDDGNMQPDKIKEAIYLKSEETYELTSPGYPANYPDMSREYWIIVVPENYRVRIEFIDMRTEYKYDMVRIGSSNETEVDYIASFNGYDLPPVITSTGNALWVQLFSDSVSTESGFHAMVKAVHDSDAVFRCSAGEKSCKYVEECYNESHSCDGSYTCISGHDEIGCACSNPFFFKCSDGRCLERTRTCDGIVDCSDDEHNCGFECDNGIYSISHAFLCDGINDCTDYTDEQDCECTGEKWQCPNGPCIYRNNVCDDYPHCPGGEDEADCSCKSWQFECPNDGVCIPYWQRCDGNDTCGDGSDEQDCPECPDKLYQCDSFQCLAVEKVCNGHKDCFTGDDEADCANKTIPSCPAEEFSCGGKCLRPSLVCDGVRQCKGGADEDNCTQESGSEMPDTTNCTSCSSGECIGLEARCDGNADCASGEDEEGCSTEVTPTSSPCPEGKDVCTSDMSCIPTSRFCNGIRDCPMREDEDSCTETTDSCSDLDDNSYFVCDGKEDCANGADEHCTCGTKPAKAAKILGGRLADQKGAWPWQVLLTESNSTQGVHCGGSIINKNWIITAAHCINSQSVGVIYVLAGVTDRTDIHPDIQYRGISQVVQHPNVSKGGFDVAMARVTEPFTYNALVQPVCLAEEDIELTPGEYLTVTGWGATGGGFDGIQLMEARLPIIPPHICNKWSKFTTSVLEARIICAGYERGLQSACYGDSGGPAVVQREGKWTIIGTVSGGSTCGTPYTPNLFTRLSFYHAWIRSVIQEN</sequence>
<dbReference type="FunFam" id="2.40.10.10:FF:000111">
    <property type="entry name" value="Blast:Serine protease nudel"/>
    <property type="match status" value="1"/>
</dbReference>
<dbReference type="PRINTS" id="PR00261">
    <property type="entry name" value="LDLRECEPTOR"/>
</dbReference>
<dbReference type="PANTHER" id="PTHR24252:SF7">
    <property type="entry name" value="HYALIN"/>
    <property type="match status" value="1"/>
</dbReference>
<proteinExistence type="predicted"/>
<dbReference type="InterPro" id="IPR023415">
    <property type="entry name" value="LDLR_class-A_CS"/>
</dbReference>
<dbReference type="CDD" id="cd00112">
    <property type="entry name" value="LDLa"/>
    <property type="match status" value="8"/>
</dbReference>
<keyword evidence="3" id="KW-1133">Transmembrane helix</keyword>
<dbReference type="AlphaFoldDB" id="A0A7M7HHH4"/>
<dbReference type="EnsemblMetazoa" id="XM_011670904">
    <property type="protein sequence ID" value="XP_011669206"/>
    <property type="gene ID" value="LOC581329"/>
</dbReference>
<dbReference type="PROSITE" id="PS50240">
    <property type="entry name" value="TRYPSIN_DOM"/>
    <property type="match status" value="1"/>
</dbReference>
<evidence type="ECO:0000313" key="6">
    <source>
        <dbReference type="EnsemblMetazoa" id="XP_011669206"/>
    </source>
</evidence>
<dbReference type="Proteomes" id="UP000007110">
    <property type="component" value="Unassembled WGS sequence"/>
</dbReference>
<dbReference type="PROSITE" id="PS01209">
    <property type="entry name" value="LDLRA_1"/>
    <property type="match status" value="2"/>
</dbReference>
<dbReference type="Pfam" id="PF00089">
    <property type="entry name" value="Trypsin"/>
    <property type="match status" value="1"/>
</dbReference>
<feature type="disulfide bond" evidence="2">
    <location>
        <begin position="523"/>
        <end position="538"/>
    </location>
</feature>
<keyword evidence="3" id="KW-0472">Membrane</keyword>
<feature type="disulfide bond" evidence="2">
    <location>
        <begin position="355"/>
        <end position="370"/>
    </location>
</feature>
<dbReference type="Pfam" id="PF00431">
    <property type="entry name" value="CUB"/>
    <property type="match status" value="1"/>
</dbReference>
<dbReference type="InterPro" id="IPR043504">
    <property type="entry name" value="Peptidase_S1_PA_chymotrypsin"/>
</dbReference>
<feature type="domain" description="CUB" evidence="4">
    <location>
        <begin position="77"/>
        <end position="186"/>
    </location>
</feature>
<dbReference type="GeneID" id="581329"/>
<dbReference type="Gene3D" id="2.40.10.10">
    <property type="entry name" value="Trypsin-like serine proteases"/>
    <property type="match status" value="2"/>
</dbReference>
<dbReference type="PANTHER" id="PTHR24252">
    <property type="entry name" value="ACROSIN-RELATED"/>
    <property type="match status" value="1"/>
</dbReference>
<dbReference type="RefSeq" id="XP_011669206.2">
    <property type="nucleotide sequence ID" value="XM_011670904.2"/>
</dbReference>
<feature type="disulfide bond" evidence="2">
    <location>
        <begin position="299"/>
        <end position="311"/>
    </location>
</feature>
<dbReference type="PROSITE" id="PS00134">
    <property type="entry name" value="TRYPSIN_HIS"/>
    <property type="match status" value="1"/>
</dbReference>
<dbReference type="InterPro" id="IPR018114">
    <property type="entry name" value="TRYPSIN_HIS"/>
</dbReference>
<feature type="disulfide bond" evidence="2">
    <location>
        <begin position="373"/>
        <end position="385"/>
    </location>
</feature>
<dbReference type="InterPro" id="IPR002172">
    <property type="entry name" value="LDrepeatLR_classA_rpt"/>
</dbReference>
<dbReference type="CDD" id="cd00041">
    <property type="entry name" value="CUB"/>
    <property type="match status" value="1"/>
</dbReference>
<name>A0A7M7HHH4_STRPU</name>
<dbReference type="Pfam" id="PF00057">
    <property type="entry name" value="Ldl_recept_a"/>
    <property type="match status" value="4"/>
</dbReference>
<evidence type="ECO:0000259" key="5">
    <source>
        <dbReference type="PROSITE" id="PS50240"/>
    </source>
</evidence>
<dbReference type="GO" id="GO:0006508">
    <property type="term" value="P:proteolysis"/>
    <property type="evidence" value="ECO:0007669"/>
    <property type="project" value="InterPro"/>
</dbReference>